<dbReference type="SMART" id="SM00256">
    <property type="entry name" value="FBOX"/>
    <property type="match status" value="1"/>
</dbReference>
<dbReference type="GO" id="GO:0003677">
    <property type="term" value="F:DNA binding"/>
    <property type="evidence" value="ECO:0007669"/>
    <property type="project" value="InterPro"/>
</dbReference>
<dbReference type="Gene3D" id="2.30.30.390">
    <property type="entry name" value="Hemimethylated DNA-binding domain"/>
    <property type="match status" value="1"/>
</dbReference>
<dbReference type="InterPro" id="IPR036047">
    <property type="entry name" value="F-box-like_dom_sf"/>
</dbReference>
<feature type="domain" description="F-box" evidence="1">
    <location>
        <begin position="1"/>
        <end position="48"/>
    </location>
</feature>
<evidence type="ECO:0000259" key="1">
    <source>
        <dbReference type="PROSITE" id="PS50181"/>
    </source>
</evidence>
<dbReference type="Gene3D" id="1.20.1280.50">
    <property type="match status" value="1"/>
</dbReference>
<reference evidence="2" key="2">
    <citation type="submission" date="2023-06" db="EMBL/GenBank/DDBJ databases">
        <authorList>
            <consortium name="Lawrence Berkeley National Laboratory"/>
            <person name="Haridas S."/>
            <person name="Hensen N."/>
            <person name="Bonometti L."/>
            <person name="Westerberg I."/>
            <person name="Brannstrom I.O."/>
            <person name="Guillou S."/>
            <person name="Cros-Aarteil S."/>
            <person name="Calhoun S."/>
            <person name="Kuo A."/>
            <person name="Mondo S."/>
            <person name="Pangilinan J."/>
            <person name="Riley R."/>
            <person name="Labutti K."/>
            <person name="Andreopoulos B."/>
            <person name="Lipzen A."/>
            <person name="Chen C."/>
            <person name="Yanf M."/>
            <person name="Daum C."/>
            <person name="Ng V."/>
            <person name="Clum A."/>
            <person name="Steindorff A."/>
            <person name="Ohm R."/>
            <person name="Martin F."/>
            <person name="Silar P."/>
            <person name="Natvig D."/>
            <person name="Lalanne C."/>
            <person name="Gautier V."/>
            <person name="Ament-Velasquez S.L."/>
            <person name="Kruys A."/>
            <person name="Hutchinson M.I."/>
            <person name="Powell A.J."/>
            <person name="Barry K."/>
            <person name="Miller A.N."/>
            <person name="Grigoriev I.V."/>
            <person name="Debuchy R."/>
            <person name="Gladieux P."/>
            <person name="Thoren M.H."/>
            <person name="Johannesson H."/>
        </authorList>
    </citation>
    <scope>NUCLEOTIDE SEQUENCE</scope>
    <source>
        <strain evidence="2">CBS 955.72</strain>
    </source>
</reference>
<dbReference type="Pfam" id="PF08755">
    <property type="entry name" value="YccV-like"/>
    <property type="match status" value="1"/>
</dbReference>
<proteinExistence type="predicted"/>
<dbReference type="InterPro" id="IPR011722">
    <property type="entry name" value="Hemimethylated_DNA-bd_dom"/>
</dbReference>
<evidence type="ECO:0000313" key="3">
    <source>
        <dbReference type="Proteomes" id="UP001275084"/>
    </source>
</evidence>
<comment type="caution">
    <text evidence="2">The sequence shown here is derived from an EMBL/GenBank/DDBJ whole genome shotgun (WGS) entry which is preliminary data.</text>
</comment>
<dbReference type="SMART" id="SM00992">
    <property type="entry name" value="YccV-like"/>
    <property type="match status" value="1"/>
</dbReference>
<dbReference type="PANTHER" id="PTHR31350:SF27">
    <property type="entry name" value="HEMIMETHYLATED DNA-BINDING DOMAIN-CONTAINING PROTEIN"/>
    <property type="match status" value="1"/>
</dbReference>
<dbReference type="PROSITE" id="PS50181">
    <property type="entry name" value="FBOX"/>
    <property type="match status" value="1"/>
</dbReference>
<dbReference type="PANTHER" id="PTHR31350">
    <property type="entry name" value="SI:DKEY-261L7.2"/>
    <property type="match status" value="1"/>
</dbReference>
<dbReference type="Pfam" id="PF13369">
    <property type="entry name" value="Transglut_core2"/>
    <property type="match status" value="1"/>
</dbReference>
<dbReference type="EMBL" id="JAUIQD010000006">
    <property type="protein sequence ID" value="KAK3346277.1"/>
    <property type="molecule type" value="Genomic_DNA"/>
</dbReference>
<reference evidence="2" key="1">
    <citation type="journal article" date="2023" name="Mol. Phylogenet. Evol.">
        <title>Genome-scale phylogeny and comparative genomics of the fungal order Sordariales.</title>
        <authorList>
            <person name="Hensen N."/>
            <person name="Bonometti L."/>
            <person name="Westerberg I."/>
            <person name="Brannstrom I.O."/>
            <person name="Guillou S."/>
            <person name="Cros-Aarteil S."/>
            <person name="Calhoun S."/>
            <person name="Haridas S."/>
            <person name="Kuo A."/>
            <person name="Mondo S."/>
            <person name="Pangilinan J."/>
            <person name="Riley R."/>
            <person name="LaButti K."/>
            <person name="Andreopoulos B."/>
            <person name="Lipzen A."/>
            <person name="Chen C."/>
            <person name="Yan M."/>
            <person name="Daum C."/>
            <person name="Ng V."/>
            <person name="Clum A."/>
            <person name="Steindorff A."/>
            <person name="Ohm R.A."/>
            <person name="Martin F."/>
            <person name="Silar P."/>
            <person name="Natvig D.O."/>
            <person name="Lalanne C."/>
            <person name="Gautier V."/>
            <person name="Ament-Velasquez S.L."/>
            <person name="Kruys A."/>
            <person name="Hutchinson M.I."/>
            <person name="Powell A.J."/>
            <person name="Barry K."/>
            <person name="Miller A.N."/>
            <person name="Grigoriev I.V."/>
            <person name="Debuchy R."/>
            <person name="Gladieux P."/>
            <person name="Hiltunen Thoren M."/>
            <person name="Johannesson H."/>
        </authorList>
    </citation>
    <scope>NUCLEOTIDE SEQUENCE</scope>
    <source>
        <strain evidence="2">CBS 955.72</strain>
    </source>
</reference>
<name>A0AAJ0MAL8_9PEZI</name>
<dbReference type="AlphaFoldDB" id="A0AAJ0MAL8"/>
<gene>
    <name evidence="2" type="ORF">B0T25DRAFT_506582</name>
</gene>
<dbReference type="Proteomes" id="UP001275084">
    <property type="component" value="Unassembled WGS sequence"/>
</dbReference>
<dbReference type="SUPFAM" id="SSF81383">
    <property type="entry name" value="F-box domain"/>
    <property type="match status" value="1"/>
</dbReference>
<dbReference type="SUPFAM" id="SSF141255">
    <property type="entry name" value="YccV-like"/>
    <property type="match status" value="1"/>
</dbReference>
<organism evidence="2 3">
    <name type="scientific">Lasiosphaeria hispida</name>
    <dbReference type="NCBI Taxonomy" id="260671"/>
    <lineage>
        <taxon>Eukaryota</taxon>
        <taxon>Fungi</taxon>
        <taxon>Dikarya</taxon>
        <taxon>Ascomycota</taxon>
        <taxon>Pezizomycotina</taxon>
        <taxon>Sordariomycetes</taxon>
        <taxon>Sordariomycetidae</taxon>
        <taxon>Sordariales</taxon>
        <taxon>Lasiosphaeriaceae</taxon>
        <taxon>Lasiosphaeria</taxon>
    </lineage>
</organism>
<dbReference type="Pfam" id="PF12937">
    <property type="entry name" value="F-box-like"/>
    <property type="match status" value="1"/>
</dbReference>
<protein>
    <recommendedName>
        <fullName evidence="1">F-box domain-containing protein</fullName>
    </recommendedName>
</protein>
<sequence>MTSLAAFPDEIIRHILLFVSPEDNLGSVQLLSRRFYHLADEALLWKFHCRNSFTHWNHEHRLQEKLAARASSVEWKQLWVTRKRVNTKAARLLDGILATKVTQLKRLQQICQLGYDAKDFLLEQCHADETRDDVLARRYYANSALDSIHRGIAVEIWSKYQGNPLSTRGLDTALGAFDMFVLHDQPHDLDYISETLDSLARQIRGEVPHFETLTTRQKALCLVRWLRSKDLTGMEDERTNYRNLRNCLIGHALSEKGHQSLPIISSAIFCCVAERLGMTTSCCAFPSHVHATVFAPAGLTLDGEEEHNPDAELATMYVNPWESDDEVTLGDLRNRLNEFGWTQGAEAFLKAAPVPIIVQRLAQNIKTTWSTVQSLADSDPSEVEMKRLRTGHPDLNLEAAYYASMWADLMTKQASNFHWAHNLDAFLNRFALSWSEDAWMVEKYLIPLYDKFIEAYPHQRQRVGWENVRAILNMLENLDNRPPTVSRRYTQEIRTQVRYKIGQVFRHRRYQYVGIINGWAAKGTSDLPTPHYLTRDEADEEEGNGAQRVELLRRPPPKTYYTCLLPNSMLTTCRRPTVDRLRVAQDNIDIITDPSLIPDSLFFLAGKFFKRFDEDTCTFVSNLEEYYPDD</sequence>
<dbReference type="InterPro" id="IPR036623">
    <property type="entry name" value="Hemimethylated_DNA-bd_sf"/>
</dbReference>
<dbReference type="InterPro" id="IPR032698">
    <property type="entry name" value="SirB1_N"/>
</dbReference>
<keyword evidence="3" id="KW-1185">Reference proteome</keyword>
<accession>A0AAJ0MAL8</accession>
<evidence type="ECO:0000313" key="2">
    <source>
        <dbReference type="EMBL" id="KAK3346277.1"/>
    </source>
</evidence>
<dbReference type="InterPro" id="IPR001810">
    <property type="entry name" value="F-box_dom"/>
</dbReference>